<dbReference type="InterPro" id="IPR037177">
    <property type="entry name" value="DLC_sf"/>
</dbReference>
<comment type="subcellular location">
    <subcellularLocation>
        <location evidence="2 10">Cytoplasm</location>
        <location evidence="2 10">Cytoskeleton</location>
    </subcellularLocation>
    <subcellularLocation>
        <location evidence="1">Nucleus</location>
    </subcellularLocation>
</comment>
<evidence type="ECO:0000313" key="12">
    <source>
        <dbReference type="Proteomes" id="UP000316759"/>
    </source>
</evidence>
<comment type="caution">
    <text evidence="11">The sequence shown here is derived from an EMBL/GenBank/DDBJ whole genome shotgun (WGS) entry which is preliminary data.</text>
</comment>
<dbReference type="GO" id="GO:0005634">
    <property type="term" value="C:nucleus"/>
    <property type="evidence" value="ECO:0007669"/>
    <property type="project" value="UniProtKB-SubCell"/>
</dbReference>
<keyword evidence="9" id="KW-0539">Nucleus</keyword>
<dbReference type="Gene3D" id="3.30.740.10">
    <property type="entry name" value="Protein Inhibitor Of Neuronal Nitric Oxide Synthase"/>
    <property type="match status" value="1"/>
</dbReference>
<evidence type="ECO:0000256" key="10">
    <source>
        <dbReference type="RuleBase" id="RU365010"/>
    </source>
</evidence>
<keyword evidence="10" id="KW-0243">Dynein</keyword>
<dbReference type="OrthoDB" id="6223152at2759"/>
<name>A0A504YGV8_FASGI</name>
<dbReference type="GO" id="GO:0005868">
    <property type="term" value="C:cytoplasmic dynein complex"/>
    <property type="evidence" value="ECO:0007669"/>
    <property type="project" value="TreeGrafter"/>
</dbReference>
<dbReference type="AlphaFoldDB" id="A0A504YGV8"/>
<keyword evidence="5 10" id="KW-0493">Microtubule</keyword>
<dbReference type="GO" id="GO:0015031">
    <property type="term" value="P:protein transport"/>
    <property type="evidence" value="ECO:0007669"/>
    <property type="project" value="UniProtKB-KW"/>
</dbReference>
<dbReference type="Pfam" id="PF01221">
    <property type="entry name" value="Dynein_light"/>
    <property type="match status" value="1"/>
</dbReference>
<dbReference type="EMBL" id="SUNJ01008749">
    <property type="protein sequence ID" value="TPP60972.1"/>
    <property type="molecule type" value="Genomic_DNA"/>
</dbReference>
<evidence type="ECO:0000256" key="1">
    <source>
        <dbReference type="ARBA" id="ARBA00004123"/>
    </source>
</evidence>
<dbReference type="GO" id="GO:0007017">
    <property type="term" value="P:microtubule-based process"/>
    <property type="evidence" value="ECO:0007669"/>
    <property type="project" value="InterPro"/>
</dbReference>
<dbReference type="STRING" id="46835.A0A504YGV8"/>
<evidence type="ECO:0000256" key="8">
    <source>
        <dbReference type="ARBA" id="ARBA00023212"/>
    </source>
</evidence>
<dbReference type="FunFam" id="3.30.740.10:FF:000005">
    <property type="entry name" value="Dynein light chain"/>
    <property type="match status" value="1"/>
</dbReference>
<evidence type="ECO:0000313" key="11">
    <source>
        <dbReference type="EMBL" id="TPP60972.1"/>
    </source>
</evidence>
<protein>
    <recommendedName>
        <fullName evidence="10">Dynein light chain</fullName>
    </recommendedName>
</protein>
<keyword evidence="12" id="KW-1185">Reference proteome</keyword>
<keyword evidence="6" id="KW-0509">mRNA transport</keyword>
<keyword evidence="4 10" id="KW-0963">Cytoplasm</keyword>
<evidence type="ECO:0000256" key="5">
    <source>
        <dbReference type="ARBA" id="ARBA00022701"/>
    </source>
</evidence>
<dbReference type="GO" id="GO:0005874">
    <property type="term" value="C:microtubule"/>
    <property type="evidence" value="ECO:0007669"/>
    <property type="project" value="UniProtKB-KW"/>
</dbReference>
<accession>A0A504YGV8</accession>
<dbReference type="SMART" id="SM01375">
    <property type="entry name" value="Dynein_light"/>
    <property type="match status" value="1"/>
</dbReference>
<keyword evidence="8 10" id="KW-0206">Cytoskeleton</keyword>
<evidence type="ECO:0000256" key="9">
    <source>
        <dbReference type="ARBA" id="ARBA00023242"/>
    </source>
</evidence>
<evidence type="ECO:0000256" key="7">
    <source>
        <dbReference type="ARBA" id="ARBA00022927"/>
    </source>
</evidence>
<organism evidence="11 12">
    <name type="scientific">Fasciola gigantica</name>
    <name type="common">Giant liver fluke</name>
    <dbReference type="NCBI Taxonomy" id="46835"/>
    <lineage>
        <taxon>Eukaryota</taxon>
        <taxon>Metazoa</taxon>
        <taxon>Spiralia</taxon>
        <taxon>Lophotrochozoa</taxon>
        <taxon>Platyhelminthes</taxon>
        <taxon>Trematoda</taxon>
        <taxon>Digenea</taxon>
        <taxon>Plagiorchiida</taxon>
        <taxon>Echinostomata</taxon>
        <taxon>Echinostomatoidea</taxon>
        <taxon>Fasciolidae</taxon>
        <taxon>Fasciola</taxon>
    </lineage>
</organism>
<keyword evidence="3" id="KW-0813">Transport</keyword>
<evidence type="ECO:0000256" key="2">
    <source>
        <dbReference type="ARBA" id="ARBA00004245"/>
    </source>
</evidence>
<comment type="similarity">
    <text evidence="10">Belongs to the dynein light chain family.</text>
</comment>
<reference evidence="11 12" key="1">
    <citation type="submission" date="2019-04" db="EMBL/GenBank/DDBJ databases">
        <title>Annotation for the trematode Fasciola gigantica.</title>
        <authorList>
            <person name="Choi Y.-J."/>
        </authorList>
    </citation>
    <scope>NUCLEOTIDE SEQUENCE [LARGE SCALE GENOMIC DNA]</scope>
    <source>
        <strain evidence="11">Uganda_cow_1</strain>
    </source>
</reference>
<evidence type="ECO:0000256" key="3">
    <source>
        <dbReference type="ARBA" id="ARBA00022448"/>
    </source>
</evidence>
<dbReference type="Proteomes" id="UP000316759">
    <property type="component" value="Unassembled WGS sequence"/>
</dbReference>
<dbReference type="PANTHER" id="PTHR11886:SF35">
    <property type="entry name" value="DYNEIN LIGHT CHAIN"/>
    <property type="match status" value="1"/>
</dbReference>
<evidence type="ECO:0000256" key="4">
    <source>
        <dbReference type="ARBA" id="ARBA00022490"/>
    </source>
</evidence>
<dbReference type="InterPro" id="IPR001372">
    <property type="entry name" value="Dynein_light_chain_typ-1/2"/>
</dbReference>
<dbReference type="GO" id="GO:0045505">
    <property type="term" value="F:dynein intermediate chain binding"/>
    <property type="evidence" value="ECO:0007669"/>
    <property type="project" value="TreeGrafter"/>
</dbReference>
<proteinExistence type="inferred from homology"/>
<keyword evidence="10" id="KW-0505">Motor protein</keyword>
<gene>
    <name evidence="11" type="ORF">FGIG_09119</name>
</gene>
<dbReference type="PANTHER" id="PTHR11886">
    <property type="entry name" value="DYNEIN LIGHT CHAIN"/>
    <property type="match status" value="1"/>
</dbReference>
<dbReference type="GO" id="GO:0051028">
    <property type="term" value="P:mRNA transport"/>
    <property type="evidence" value="ECO:0007669"/>
    <property type="project" value="UniProtKB-KW"/>
</dbReference>
<sequence length="88" mass="10406">MDHRIIIHNTDMNKEMQTRAIHVASYALDQFQQPIEVAGYIKQYFDRTFYPAWHCIVGKQFGSCFSYQIESFINFSFLDDSILLYKLG</sequence>
<dbReference type="SUPFAM" id="SSF54648">
    <property type="entry name" value="DLC"/>
    <property type="match status" value="1"/>
</dbReference>
<evidence type="ECO:0000256" key="6">
    <source>
        <dbReference type="ARBA" id="ARBA00022816"/>
    </source>
</evidence>
<keyword evidence="7" id="KW-0653">Protein transport</keyword>